<evidence type="ECO:0000313" key="2">
    <source>
        <dbReference type="EMBL" id="UZW75258.1"/>
    </source>
</evidence>
<evidence type="ECO:0000313" key="3">
    <source>
        <dbReference type="Proteomes" id="UP001164472"/>
    </source>
</evidence>
<sequence length="168" mass="19318">MTRSSVATVLRDYSGELQVLLIKRAQKAGDRWSGHIAFPGGREQQEDRNIRETAIRETSEEIGLGLSTDNYIGRMSDVMTLAHGTRKPMVVSPYAFKLEGDPRFTINHEVDQVIWLPVSFLADKRNRETMVWEKKGMSVKLPCYFYGEHRIWGLTLKMLDELVFDILL</sequence>
<dbReference type="EMBL" id="CP101527">
    <property type="protein sequence ID" value="UZW75258.1"/>
    <property type="molecule type" value="Genomic_DNA"/>
</dbReference>
<name>A0A9E8HM95_9ALTE</name>
<dbReference type="Proteomes" id="UP001164472">
    <property type="component" value="Chromosome"/>
</dbReference>
<dbReference type="PANTHER" id="PTHR12992:SF44">
    <property type="entry name" value="NUDIX HYDROLASE DOMAIN-CONTAINING PROTEIN"/>
    <property type="match status" value="1"/>
</dbReference>
<gene>
    <name evidence="2" type="ORF">NNL22_01235</name>
</gene>
<dbReference type="Pfam" id="PF00293">
    <property type="entry name" value="NUDIX"/>
    <property type="match status" value="1"/>
</dbReference>
<dbReference type="CDD" id="cd03426">
    <property type="entry name" value="NUDIX_CoAse_Nudt7"/>
    <property type="match status" value="1"/>
</dbReference>
<feature type="domain" description="Nudix hydrolase" evidence="1">
    <location>
        <begin position="1"/>
        <end position="141"/>
    </location>
</feature>
<dbReference type="KEGG" id="asem:NNL22_01235"/>
<keyword evidence="3" id="KW-1185">Reference proteome</keyword>
<reference evidence="2" key="1">
    <citation type="submission" date="2022-07" db="EMBL/GenBank/DDBJ databases">
        <title>Alkalimarinus sp. nov., isolated from gut of a Alitta virens.</title>
        <authorList>
            <person name="Yang A.I."/>
            <person name="Shin N.-R."/>
        </authorList>
    </citation>
    <scope>NUCLEOTIDE SEQUENCE</scope>
    <source>
        <strain evidence="2">FA028</strain>
    </source>
</reference>
<protein>
    <submittedName>
        <fullName evidence="2">CoA pyrophosphatase</fullName>
    </submittedName>
</protein>
<dbReference type="SUPFAM" id="SSF55811">
    <property type="entry name" value="Nudix"/>
    <property type="match status" value="1"/>
</dbReference>
<proteinExistence type="predicted"/>
<dbReference type="Gene3D" id="3.90.79.10">
    <property type="entry name" value="Nucleoside Triphosphate Pyrophosphohydrolase"/>
    <property type="match status" value="1"/>
</dbReference>
<evidence type="ECO:0000259" key="1">
    <source>
        <dbReference type="PROSITE" id="PS51462"/>
    </source>
</evidence>
<dbReference type="RefSeq" id="WP_251810906.1">
    <property type="nucleotide sequence ID" value="NZ_CP101527.1"/>
</dbReference>
<organism evidence="2 3">
    <name type="scientific">Alkalimarinus sediminis</name>
    <dbReference type="NCBI Taxonomy" id="1632866"/>
    <lineage>
        <taxon>Bacteria</taxon>
        <taxon>Pseudomonadati</taxon>
        <taxon>Pseudomonadota</taxon>
        <taxon>Gammaproteobacteria</taxon>
        <taxon>Alteromonadales</taxon>
        <taxon>Alteromonadaceae</taxon>
        <taxon>Alkalimarinus</taxon>
    </lineage>
</organism>
<dbReference type="InterPro" id="IPR045121">
    <property type="entry name" value="CoAse"/>
</dbReference>
<dbReference type="PANTHER" id="PTHR12992">
    <property type="entry name" value="NUDIX HYDROLASE"/>
    <property type="match status" value="1"/>
</dbReference>
<dbReference type="InterPro" id="IPR015797">
    <property type="entry name" value="NUDIX_hydrolase-like_dom_sf"/>
</dbReference>
<dbReference type="AlphaFoldDB" id="A0A9E8HM95"/>
<dbReference type="GO" id="GO:0010945">
    <property type="term" value="F:coenzyme A diphosphatase activity"/>
    <property type="evidence" value="ECO:0007669"/>
    <property type="project" value="InterPro"/>
</dbReference>
<dbReference type="InterPro" id="IPR000086">
    <property type="entry name" value="NUDIX_hydrolase_dom"/>
</dbReference>
<accession>A0A9E8HM95</accession>
<dbReference type="PROSITE" id="PS51462">
    <property type="entry name" value="NUDIX"/>
    <property type="match status" value="1"/>
</dbReference>